<dbReference type="PANTHER" id="PTHR42685">
    <property type="entry name" value="GERANYLGERANYL DIPHOSPHATE REDUCTASE"/>
    <property type="match status" value="1"/>
</dbReference>
<keyword evidence="4" id="KW-1185">Reference proteome</keyword>
<dbReference type="EMBL" id="WAAU01000008">
    <property type="protein sequence ID" value="KAB1159840.1"/>
    <property type="molecule type" value="Genomic_DNA"/>
</dbReference>
<feature type="domain" description="FAD-binding" evidence="2">
    <location>
        <begin position="79"/>
        <end position="284"/>
    </location>
</feature>
<dbReference type="AlphaFoldDB" id="A0A7J5AQH4"/>
<dbReference type="Proteomes" id="UP000467305">
    <property type="component" value="Unassembled WGS sequence"/>
</dbReference>
<dbReference type="Pfam" id="PF01494">
    <property type="entry name" value="FAD_binding_3"/>
    <property type="match status" value="1"/>
</dbReference>
<dbReference type="PANTHER" id="PTHR42685:SF22">
    <property type="entry name" value="CONDITIONED MEDIUM FACTOR RECEPTOR 1"/>
    <property type="match status" value="1"/>
</dbReference>
<evidence type="ECO:0000313" key="3">
    <source>
        <dbReference type="EMBL" id="KAB1159840.1"/>
    </source>
</evidence>
<dbReference type="Gene3D" id="3.50.50.60">
    <property type="entry name" value="FAD/NAD(P)-binding domain"/>
    <property type="match status" value="1"/>
</dbReference>
<dbReference type="OrthoDB" id="9806565at2"/>
<dbReference type="InterPro" id="IPR011777">
    <property type="entry name" value="Geranylgeranyl_Rdtase_fam"/>
</dbReference>
<comment type="caution">
    <text evidence="3">The sequence shown here is derived from an EMBL/GenBank/DDBJ whole genome shotgun (WGS) entry which is preliminary data.</text>
</comment>
<feature type="domain" description="FAD dependent oxidoreductase" evidence="1">
    <location>
        <begin position="5"/>
        <end position="39"/>
    </location>
</feature>
<protein>
    <submittedName>
        <fullName evidence="3">Geranylgeranyl reductase family protein</fullName>
    </submittedName>
</protein>
<sequence length="379" mass="42489">MNHYDVAVIGSGPSGASTAFHLAKQGISIVIIEKETLPRYKTCGGGFVYRGRKDLPFDITEVVEKEFHTVDVYLGKKLHFKTHREKPTISMVMRDSFDNLITKKAKEFGATLLENHKLKGLSFDNNVITLETSQGNLTANFVIAADGALSPTAKLAGWKEDTRKLIPALEYEVEVSEEDFERLSKEVRFDIDAIPFGYAWSFPKKNHLSLGVASARRTKINLKKFYKEYLETLGINNIVSESQHGFQIPVAPRTDGFVKNNVFLIGDAAGFADPITAEGISNAIYSGKLAAEAIIETNKNLELAGKLYEEKLENTLLPEIKTGLWLAKWFYEQKTIRNLLLSKYGQHFSEAMADVFHGDRNYPKDVKASIKKKIKSLVF</sequence>
<dbReference type="InterPro" id="IPR050407">
    <property type="entry name" value="Geranylgeranyl_reductase"/>
</dbReference>
<dbReference type="GO" id="GO:0016628">
    <property type="term" value="F:oxidoreductase activity, acting on the CH-CH group of donors, NAD or NADP as acceptor"/>
    <property type="evidence" value="ECO:0007669"/>
    <property type="project" value="InterPro"/>
</dbReference>
<organism evidence="3 4">
    <name type="scientific">Tenacibaculum aiptasiae</name>
    <dbReference type="NCBI Taxonomy" id="426481"/>
    <lineage>
        <taxon>Bacteria</taxon>
        <taxon>Pseudomonadati</taxon>
        <taxon>Bacteroidota</taxon>
        <taxon>Flavobacteriia</taxon>
        <taxon>Flavobacteriales</taxon>
        <taxon>Flavobacteriaceae</taxon>
        <taxon>Tenacibaculum</taxon>
    </lineage>
</organism>
<evidence type="ECO:0000259" key="1">
    <source>
        <dbReference type="Pfam" id="PF01266"/>
    </source>
</evidence>
<evidence type="ECO:0000313" key="4">
    <source>
        <dbReference type="Proteomes" id="UP000467305"/>
    </source>
</evidence>
<reference evidence="3 4" key="1">
    <citation type="submission" date="2019-09" db="EMBL/GenBank/DDBJ databases">
        <authorList>
            <person name="Cao W.R."/>
        </authorList>
    </citation>
    <scope>NUCLEOTIDE SEQUENCE [LARGE SCALE GENOMIC DNA]</scope>
    <source>
        <strain evidence="4">a4</strain>
    </source>
</reference>
<dbReference type="InterPro" id="IPR002938">
    <property type="entry name" value="FAD-bd"/>
</dbReference>
<dbReference type="GO" id="GO:0071949">
    <property type="term" value="F:FAD binding"/>
    <property type="evidence" value="ECO:0007669"/>
    <property type="project" value="InterPro"/>
</dbReference>
<accession>A0A7J5AQH4</accession>
<proteinExistence type="predicted"/>
<dbReference type="RefSeq" id="WP_150899084.1">
    <property type="nucleotide sequence ID" value="NZ_WAAU01000008.1"/>
</dbReference>
<gene>
    <name evidence="3" type="ORF">F7018_05880</name>
</gene>
<dbReference type="PRINTS" id="PR00420">
    <property type="entry name" value="RNGMNOXGNASE"/>
</dbReference>
<dbReference type="InterPro" id="IPR006076">
    <property type="entry name" value="FAD-dep_OxRdtase"/>
</dbReference>
<dbReference type="NCBIfam" id="TIGR02032">
    <property type="entry name" value="GG-red-SF"/>
    <property type="match status" value="1"/>
</dbReference>
<dbReference type="SUPFAM" id="SSF51905">
    <property type="entry name" value="FAD/NAD(P)-binding domain"/>
    <property type="match status" value="1"/>
</dbReference>
<dbReference type="Pfam" id="PF01266">
    <property type="entry name" value="DAO"/>
    <property type="match status" value="1"/>
</dbReference>
<evidence type="ECO:0000259" key="2">
    <source>
        <dbReference type="Pfam" id="PF01494"/>
    </source>
</evidence>
<dbReference type="InterPro" id="IPR036188">
    <property type="entry name" value="FAD/NAD-bd_sf"/>
</dbReference>
<name>A0A7J5AQH4_9FLAO</name>